<sequence>MVRPIPGVFLNKDTYGVNSDQERDRLPVLDQHVRCSLTDILVGEKGIPIMMCLAALSEAEDADDIAKLVIGAMVSASGVSPDAAKISKHPGDIVSSVINWARIKFSSSVVEEDTAEDNDVPEGSKTAEKKSVSANPFPFEDFPAWFRDLEIGERALLDANRVNEFELYAYAGVLAYAIAKQPDAANLEAFNAKRRNAVAASMVNQDMQIFVDNSPHLTLEILGKVHRVFSMLVSDRACVLSAIVDNDVNMIQGPKRMFYTIFRLSSGASLNTLLIITKFARRFPQLYQEFPDLETEYHATSRALTRFYDAAEHRRLYMKVIFGSAYVPIDRNDVANLLGVAVFALQQSDRTLANYRGGQLTVAHREKLLRLLNISADKSEEVETIESN</sequence>
<reference evidence="1 2" key="1">
    <citation type="journal article" date="2023" name="J">
        <title>Discovery and Characterization of Putative Glycoprotein-Encoding Mycoviruses in the Bunyavirales.</title>
        <authorList>
            <person name="Huang H."/>
            <person name="Hua X."/>
            <person name="Pang X."/>
            <person name="Zhang Z."/>
            <person name="Ren J."/>
            <person name="Cheng J."/>
            <person name="Fu Y."/>
            <person name="Xiao X."/>
            <person name="Lin Y."/>
            <person name="Chen T."/>
            <person name="Li B."/>
            <person name="Liu H."/>
            <person name="Jiang D."/>
            <person name="Xie J."/>
        </authorList>
    </citation>
    <scope>NUCLEOTIDE SEQUENCE [LARGE SCALE GENOMIC DNA]</scope>
    <source>
        <strain evidence="1 2">SZ-160</strain>
    </source>
</reference>
<name>A0AA46MEL7_9MONO</name>
<accession>A0AA46MEL7</accession>
<dbReference type="GeneID" id="80544339"/>
<dbReference type="RefSeq" id="YP_010805442.1">
    <property type="nucleotide sequence ID" value="NC_077150.1"/>
</dbReference>
<protein>
    <submittedName>
        <fullName evidence="1">Nucleoprotein</fullName>
    </submittedName>
</protein>
<evidence type="ECO:0000313" key="1">
    <source>
        <dbReference type="EMBL" id="UNG44330.1"/>
    </source>
</evidence>
<keyword evidence="2" id="KW-1185">Reference proteome</keyword>
<dbReference type="EMBL" id="MZ969066">
    <property type="protein sequence ID" value="UNG44330.1"/>
    <property type="molecule type" value="Genomic_RNA"/>
</dbReference>
<proteinExistence type="predicted"/>
<dbReference type="Proteomes" id="UP001178061">
    <property type="component" value="Segment"/>
</dbReference>
<dbReference type="KEGG" id="vg:80544339"/>
<organism evidence="1 2">
    <name type="scientific">Fusarium asiaticum negative-stranded RNA virus 1</name>
    <dbReference type="NCBI Taxonomy" id="2921215"/>
    <lineage>
        <taxon>Viruses</taxon>
        <taxon>Riboviria</taxon>
        <taxon>Orthornavirae</taxon>
        <taxon>Negarnaviricota</taxon>
        <taxon>Haploviricotina</taxon>
        <taxon>Monjiviricetes</taxon>
        <taxon>Mononegavirales</taxon>
        <taxon>Mymonaviridae</taxon>
        <taxon>Sclerotimonavirus</taxon>
        <taxon>Sclerotimonavirus asiafusarii</taxon>
    </lineage>
</organism>
<evidence type="ECO:0000313" key="2">
    <source>
        <dbReference type="Proteomes" id="UP001178061"/>
    </source>
</evidence>